<dbReference type="SMART" id="SM00353">
    <property type="entry name" value="HLH"/>
    <property type="match status" value="1"/>
</dbReference>
<dbReference type="FunFam" id="4.10.280.10:FF:000009">
    <property type="entry name" value="Transcription factor HES-1"/>
    <property type="match status" value="1"/>
</dbReference>
<feature type="region of interest" description="Disordered" evidence="7">
    <location>
        <begin position="1"/>
        <end position="23"/>
    </location>
</feature>
<keyword evidence="3" id="KW-0805">Transcription regulation</keyword>
<dbReference type="PROSITE" id="PS51054">
    <property type="entry name" value="ORANGE"/>
    <property type="match status" value="1"/>
</dbReference>
<dbReference type="Gene3D" id="4.10.280.10">
    <property type="entry name" value="Helix-loop-helix DNA-binding domain"/>
    <property type="match status" value="1"/>
</dbReference>
<dbReference type="PROSITE" id="PS50888">
    <property type="entry name" value="BHLH"/>
    <property type="match status" value="1"/>
</dbReference>
<evidence type="ECO:0000256" key="3">
    <source>
        <dbReference type="ARBA" id="ARBA00023015"/>
    </source>
</evidence>
<dbReference type="InterPro" id="IPR036638">
    <property type="entry name" value="HLH_DNA-bd_sf"/>
</dbReference>
<dbReference type="SUPFAM" id="SSF158457">
    <property type="entry name" value="Orange domain-like"/>
    <property type="match status" value="1"/>
</dbReference>
<gene>
    <name evidence="10" type="primary">Hes.a</name>
</gene>
<dbReference type="Gene3D" id="6.10.250.980">
    <property type="match status" value="1"/>
</dbReference>
<protein>
    <submittedName>
        <fullName evidence="10">E(Spl)/hairy-a hairy E(SPL) like bHLH transcription factor</fullName>
    </submittedName>
</protein>
<evidence type="ECO:0000259" key="9">
    <source>
        <dbReference type="PROSITE" id="PS51054"/>
    </source>
</evidence>
<keyword evidence="4" id="KW-0238">DNA-binding</keyword>
<comment type="subcellular location">
    <subcellularLocation>
        <location evidence="1">Nucleus</location>
    </subcellularLocation>
</comment>
<dbReference type="GO" id="GO:0006355">
    <property type="term" value="P:regulation of DNA-templated transcription"/>
    <property type="evidence" value="ECO:0007669"/>
    <property type="project" value="InterPro"/>
</dbReference>
<keyword evidence="6" id="KW-0539">Nucleus</keyword>
<evidence type="ECO:0000256" key="7">
    <source>
        <dbReference type="SAM" id="MobiDB-lite"/>
    </source>
</evidence>
<feature type="region of interest" description="Disordered" evidence="7">
    <location>
        <begin position="74"/>
        <end position="95"/>
    </location>
</feature>
<dbReference type="AlphaFoldDB" id="A0A6F9DF19"/>
<evidence type="ECO:0000256" key="4">
    <source>
        <dbReference type="ARBA" id="ARBA00023125"/>
    </source>
</evidence>
<dbReference type="Pfam" id="PF00010">
    <property type="entry name" value="HLH"/>
    <property type="match status" value="1"/>
</dbReference>
<dbReference type="SUPFAM" id="SSF47459">
    <property type="entry name" value="HLH, helix-loop-helix DNA-binding domain"/>
    <property type="match status" value="1"/>
</dbReference>
<dbReference type="InterPro" id="IPR003650">
    <property type="entry name" value="Orange_dom"/>
</dbReference>
<feature type="compositionally biased region" description="Polar residues" evidence="7">
    <location>
        <begin position="81"/>
        <end position="95"/>
    </location>
</feature>
<sequence>MPPERRMTEAEMRRKTNKPIMEKKRRERINKCLEDLKTIVLGAVSEDSRPNKLEKADILEMTVRYLKSVQSGKPIPMDLLPSNTTQTSEGEQQPSGYAQCVKDISQFLNKNEGVSVKLRTQLLGHLADKCNPVKESSYRNEKRQRCSPYHRPSLSHFPQRLMTELDLRNQSCLDESANFSTAASFAHFAGANISGDSTQHSVSLSSPLCRHTNSRFSPVPVSPISNPSTTSPSACREIPSPSLSSSSHRSEDSVGDVASSSPDSLLQCTGGIDSSLFSPITSHIDRKPHRFLDGVHLHYVSSDSGHWSSGSNPPSPIGHPLNKTKELALSKMRTNQRDTKPKIKLETTLQSTGMWRPWGI</sequence>
<dbReference type="PANTHER" id="PTHR10985">
    <property type="entry name" value="BASIC HELIX-LOOP-HELIX TRANSCRIPTION FACTOR, HES-RELATED"/>
    <property type="match status" value="1"/>
</dbReference>
<evidence type="ECO:0000259" key="8">
    <source>
        <dbReference type="PROSITE" id="PS50888"/>
    </source>
</evidence>
<dbReference type="InterPro" id="IPR011598">
    <property type="entry name" value="bHLH_dom"/>
</dbReference>
<evidence type="ECO:0000256" key="1">
    <source>
        <dbReference type="ARBA" id="ARBA00004123"/>
    </source>
</evidence>
<dbReference type="GO" id="GO:0003677">
    <property type="term" value="F:DNA binding"/>
    <property type="evidence" value="ECO:0007669"/>
    <property type="project" value="UniProtKB-KW"/>
</dbReference>
<feature type="domain" description="Orange" evidence="9">
    <location>
        <begin position="93"/>
        <end position="126"/>
    </location>
</feature>
<evidence type="ECO:0000256" key="5">
    <source>
        <dbReference type="ARBA" id="ARBA00023163"/>
    </source>
</evidence>
<keyword evidence="5" id="KW-0804">Transcription</keyword>
<dbReference type="GO" id="GO:0046983">
    <property type="term" value="F:protein dimerization activity"/>
    <property type="evidence" value="ECO:0007669"/>
    <property type="project" value="InterPro"/>
</dbReference>
<reference evidence="10" key="1">
    <citation type="submission" date="2020-04" db="EMBL/GenBank/DDBJ databases">
        <authorList>
            <person name="Neveu A P."/>
        </authorList>
    </citation>
    <scope>NUCLEOTIDE SEQUENCE</scope>
    <source>
        <tissue evidence="10">Whole embryo</tissue>
    </source>
</reference>
<feature type="region of interest" description="Disordered" evidence="7">
    <location>
        <begin position="216"/>
        <end position="262"/>
    </location>
</feature>
<evidence type="ECO:0000313" key="10">
    <source>
        <dbReference type="EMBL" id="CAB3252617.1"/>
    </source>
</evidence>
<name>A0A6F9DF19_9ASCI</name>
<dbReference type="GO" id="GO:0005634">
    <property type="term" value="C:nucleus"/>
    <property type="evidence" value="ECO:0007669"/>
    <property type="project" value="UniProtKB-SubCell"/>
</dbReference>
<accession>A0A6F9DF19</accession>
<feature type="domain" description="BHLH" evidence="8">
    <location>
        <begin position="13"/>
        <end position="69"/>
    </location>
</feature>
<dbReference type="EMBL" id="LR785734">
    <property type="protein sequence ID" value="CAB3252617.1"/>
    <property type="molecule type" value="mRNA"/>
</dbReference>
<dbReference type="SMART" id="SM00511">
    <property type="entry name" value="ORANGE"/>
    <property type="match status" value="1"/>
</dbReference>
<feature type="compositionally biased region" description="Low complexity" evidence="7">
    <location>
        <begin position="217"/>
        <end position="233"/>
    </location>
</feature>
<evidence type="ECO:0000256" key="2">
    <source>
        <dbReference type="ARBA" id="ARBA00022491"/>
    </source>
</evidence>
<dbReference type="Pfam" id="PF07527">
    <property type="entry name" value="Hairy_orange"/>
    <property type="match status" value="1"/>
</dbReference>
<evidence type="ECO:0000256" key="6">
    <source>
        <dbReference type="ARBA" id="ARBA00023242"/>
    </source>
</evidence>
<organism evidence="10">
    <name type="scientific">Phallusia mammillata</name>
    <dbReference type="NCBI Taxonomy" id="59560"/>
    <lineage>
        <taxon>Eukaryota</taxon>
        <taxon>Metazoa</taxon>
        <taxon>Chordata</taxon>
        <taxon>Tunicata</taxon>
        <taxon>Ascidiacea</taxon>
        <taxon>Phlebobranchia</taxon>
        <taxon>Ascidiidae</taxon>
        <taxon>Phallusia</taxon>
    </lineage>
</organism>
<proteinExistence type="evidence at transcript level"/>
<keyword evidence="2" id="KW-0678">Repressor</keyword>
<dbReference type="CDD" id="cd11410">
    <property type="entry name" value="bHLH_O_HES"/>
    <property type="match status" value="1"/>
</dbReference>
<dbReference type="InterPro" id="IPR050370">
    <property type="entry name" value="HES_HEY"/>
</dbReference>